<dbReference type="Gene3D" id="3.40.50.300">
    <property type="entry name" value="P-loop containing nucleotide triphosphate hydrolases"/>
    <property type="match status" value="2"/>
</dbReference>
<feature type="coiled-coil region" evidence="2">
    <location>
        <begin position="678"/>
        <end position="920"/>
    </location>
</feature>
<keyword evidence="3" id="KW-0812">Transmembrane</keyword>
<dbReference type="Pfam" id="PF06470">
    <property type="entry name" value="SMC_hinge"/>
    <property type="match status" value="1"/>
</dbReference>
<evidence type="ECO:0000259" key="4">
    <source>
        <dbReference type="SMART" id="SM00968"/>
    </source>
</evidence>
<keyword evidence="3" id="KW-1133">Transmembrane helix</keyword>
<dbReference type="EMBL" id="WVUK01000056">
    <property type="protein sequence ID" value="KAF7493429.1"/>
    <property type="molecule type" value="Genomic_DNA"/>
</dbReference>
<dbReference type="InterPro" id="IPR036277">
    <property type="entry name" value="SMC_hinge_sf"/>
</dbReference>
<dbReference type="SUPFAM" id="SSF52540">
    <property type="entry name" value="P-loop containing nucleoside triphosphate hydrolases"/>
    <property type="match status" value="2"/>
</dbReference>
<dbReference type="GO" id="GO:0005524">
    <property type="term" value="F:ATP binding"/>
    <property type="evidence" value="ECO:0007669"/>
    <property type="project" value="InterPro"/>
</dbReference>
<dbReference type="SUPFAM" id="SSF75553">
    <property type="entry name" value="Smc hinge domain"/>
    <property type="match status" value="1"/>
</dbReference>
<dbReference type="Gene3D" id="3.30.70.1620">
    <property type="match status" value="1"/>
</dbReference>
<dbReference type="OrthoDB" id="10255539at2759"/>
<dbReference type="Pfam" id="PF02463">
    <property type="entry name" value="SMC_N"/>
    <property type="match status" value="2"/>
</dbReference>
<dbReference type="GO" id="GO:0051276">
    <property type="term" value="P:chromosome organization"/>
    <property type="evidence" value="ECO:0007669"/>
    <property type="project" value="InterPro"/>
</dbReference>
<keyword evidence="7" id="KW-1185">Reference proteome</keyword>
<evidence type="ECO:0000256" key="1">
    <source>
        <dbReference type="ARBA" id="ARBA00023054"/>
    </source>
</evidence>
<sequence length="1527" mass="176801">MFIRKIIIDGFKSYGKKVEISGFDPMFNAITGFNGSGKSNILDAICFVLGLSKLELARCHLLNDLIYKNGHAGVTTASVTLEIDNSDGKFAHTEYRNEVIVVRREINIKNQSKYYIDGFSVTKDKLLDFFHSVSLNIQNPHFLIMQGKIVKVVSMKPIEILSMIEEAVGVSVYESKKKQNLAKIEKYDLSLKEISVMIEESIKPKLSQLKEEEKSLNDYRNVCNNLDKMNKIAIAYSYLKYKKVVDNTDNIIQTLSNHINERKTEEKELQDKHEKLMKTIQKCQKKVDNELSGDFKTLESNVNEKQSLLQRIQANKQLKIDSLKEETSQQEKITKKFNTEQKNFKNKQVEFEKSQENLEKLRKENESNEKLLQKAQEDLENLALGLSKGLDGEKSATLAQQLIETNNVLAECESKINKSKLVIEQNSNELKIKKQKLKSDKDAYEKGSHDIEAKQKEIDKIQNEMDEIDFTEERFDDVKQRVIQLKKDSRIAEDELHQLYSEVPGTRFNYPRNEFNENEILGVVCDLFTIKSSEHMIAIEKACGGRLFNVIVSDDEVGAALIRKNLRERRTFLPLNKIIGREADSKALKIAERLVGKGNVSYAIDLISFDPKLKNAMKHVFGDTMVCPNMNMAKKIAFAEGVMKRTVTFDGEIFDPSGTLTGGALSKDSQLLSIISNIKTVQNNLNQIQIESQQLNEELDRLNSSSKKFFELKSKLSLRIKEIELLRQRLEESSHGLLIKEINDLETIIREEIENVEKYSEEKESIRKRIKELEFKIANVDSTKERERKETKENLELKRKKYENSSKKLQKEEQAFECLSQEIKHHEEILVNLENQIEKFQKEIDSIRGQIESIDSEIEDTGKKLEEAEAEFNQYKSLLNEKSSEIKKLQSELNSVQKRLDENEREIKIKQHEMDQTQISIKESEDHLRSLLHKHSWIKEEEKYFDSNDTEYRILNDNFDENQFHSDIKALKIRKEKLSKSVNMKASIMQGEKQKEFEDLLSKREIALQDRKKLMKFIERVERDKDTQLRKAWEKINVNFGSIFSTLLPNSNAKLVPIKNNSISDGLEIKVAFGQVWKESLSELSGGQRSLVALSLVLALLKYNPAPLYILDEIDAALDQSHTQNIGCMIRKHFRDSQFIIVSLKDDMFSHANVLFQAKFIDGYSMVDRIKKNQDFDCLNQMKFFDKFFPFTYLAGFLKLFIACCQIVLNGFVKRYLQPSNRMDKVNRIERKVSPDLIRTITVRTCVGIYDDLRKQQPKYYRKAPDDGIDLTIEYVDTVHDAEGSSFDKTVVAIHGLPGNFSHFDRLIEFYRKTNTRQSRKAIFIKDFLSKLNISIVDCLISHSYGCQTIAALWEEPGEIQIKSVALLSPQPLWDKIDKRNMRRVIHFQSEFWYKFLSFVRLHKHPSMPLRLDNINELLQSCTIVIEPNIPKDFHRRINVLHNLNIPVVLIYGSKERLISKESIAKLNDRLAIGPNEIIHIDPDENSIEDEDQSEAKRKHNSYVIKNGGHFVHCNNHDIINNSLINC</sequence>
<dbReference type="SMART" id="SM00968">
    <property type="entry name" value="SMC_hinge"/>
    <property type="match status" value="1"/>
</dbReference>
<reference evidence="5" key="2">
    <citation type="submission" date="2020-01" db="EMBL/GenBank/DDBJ databases">
        <authorList>
            <person name="Korhonen P.K.K."/>
            <person name="Guangxu M.G."/>
            <person name="Wang T.W."/>
            <person name="Stroehlein A.J.S."/>
            <person name="Young N.D."/>
            <person name="Ang C.-S.A."/>
            <person name="Fernando D.W.F."/>
            <person name="Lu H.L."/>
            <person name="Taylor S.T."/>
            <person name="Ehtesham M.E.M."/>
            <person name="Najaraj S.H.N."/>
            <person name="Harsha G.H.G."/>
            <person name="Madugundu A.M."/>
            <person name="Renuse S.R."/>
            <person name="Holt D.H."/>
            <person name="Pandey A.P."/>
            <person name="Papenfuss A.P."/>
            <person name="Gasser R.B.G."/>
            <person name="Fischer K.F."/>
        </authorList>
    </citation>
    <scope>NUCLEOTIDE SEQUENCE</scope>
    <source>
        <strain evidence="5">SSS_KF_BRIS2020</strain>
    </source>
</reference>
<evidence type="ECO:0000313" key="6">
    <source>
        <dbReference type="EnsemblMetazoa" id="KAF7493429.1"/>
    </source>
</evidence>
<feature type="domain" description="SMC hinge" evidence="4">
    <location>
        <begin position="518"/>
        <end position="637"/>
    </location>
</feature>
<dbReference type="InterPro" id="IPR003395">
    <property type="entry name" value="RecF/RecN/SMC_N"/>
</dbReference>
<evidence type="ECO:0000313" key="7">
    <source>
        <dbReference type="Proteomes" id="UP000070412"/>
    </source>
</evidence>
<feature type="coiled-coil region" evidence="2">
    <location>
        <begin position="344"/>
        <end position="381"/>
    </location>
</feature>
<dbReference type="GO" id="GO:0005694">
    <property type="term" value="C:chromosome"/>
    <property type="evidence" value="ECO:0007669"/>
    <property type="project" value="InterPro"/>
</dbReference>
<name>A0A834RBH5_SARSC</name>
<evidence type="ECO:0000256" key="2">
    <source>
        <dbReference type="SAM" id="Coils"/>
    </source>
</evidence>
<dbReference type="SUPFAM" id="SSF53474">
    <property type="entry name" value="alpha/beta-Hydrolases"/>
    <property type="match status" value="1"/>
</dbReference>
<dbReference type="EnsemblMetazoa" id="SSS_6957s_mrna">
    <property type="protein sequence ID" value="KAF7493429.1"/>
    <property type="gene ID" value="SSS_6957"/>
</dbReference>
<proteinExistence type="predicted"/>
<evidence type="ECO:0000313" key="5">
    <source>
        <dbReference type="EMBL" id="KAF7493429.1"/>
    </source>
</evidence>
<dbReference type="Gene3D" id="3.40.50.1820">
    <property type="entry name" value="alpha/beta hydrolase"/>
    <property type="match status" value="1"/>
</dbReference>
<reference evidence="6" key="3">
    <citation type="submission" date="2022-06" db="UniProtKB">
        <authorList>
            <consortium name="EnsemblMetazoa"/>
        </authorList>
    </citation>
    <scope>IDENTIFICATION</scope>
</reference>
<accession>A0A834RBH5</accession>
<keyword evidence="1 2" id="KW-0175">Coiled coil</keyword>
<feature type="transmembrane region" description="Helical" evidence="3">
    <location>
        <begin position="1188"/>
        <end position="1213"/>
    </location>
</feature>
<dbReference type="PANTHER" id="PTHR43977">
    <property type="entry name" value="STRUCTURAL MAINTENANCE OF CHROMOSOMES PROTEIN 3"/>
    <property type="match status" value="1"/>
</dbReference>
<organism evidence="5">
    <name type="scientific">Sarcoptes scabiei</name>
    <name type="common">Itch mite</name>
    <name type="synonym">Acarus scabiei</name>
    <dbReference type="NCBI Taxonomy" id="52283"/>
    <lineage>
        <taxon>Eukaryota</taxon>
        <taxon>Metazoa</taxon>
        <taxon>Ecdysozoa</taxon>
        <taxon>Arthropoda</taxon>
        <taxon>Chelicerata</taxon>
        <taxon>Arachnida</taxon>
        <taxon>Acari</taxon>
        <taxon>Acariformes</taxon>
        <taxon>Sarcoptiformes</taxon>
        <taxon>Astigmata</taxon>
        <taxon>Psoroptidia</taxon>
        <taxon>Sarcoptoidea</taxon>
        <taxon>Sarcoptidae</taxon>
        <taxon>Sarcoptinae</taxon>
        <taxon>Sarcoptes</taxon>
    </lineage>
</organism>
<dbReference type="InterPro" id="IPR010935">
    <property type="entry name" value="SMC_hinge"/>
</dbReference>
<dbReference type="Gene3D" id="1.20.1060.20">
    <property type="match status" value="1"/>
</dbReference>
<dbReference type="Gene3D" id="1.20.120.330">
    <property type="entry name" value="Nucleotidyltransferases domain 2"/>
    <property type="match status" value="1"/>
</dbReference>
<dbReference type="InterPro" id="IPR027417">
    <property type="entry name" value="P-loop_NTPase"/>
</dbReference>
<gene>
    <name evidence="5" type="ORF">SSS_6957</name>
</gene>
<reference evidence="7" key="1">
    <citation type="journal article" date="2020" name="PLoS Negl. Trop. Dis.">
        <title>High-quality nuclear genome for Sarcoptes scabiei-A critical resource for a neglected parasite.</title>
        <authorList>
            <person name="Korhonen P.K."/>
            <person name="Gasser R.B."/>
            <person name="Ma G."/>
            <person name="Wang T."/>
            <person name="Stroehlein A.J."/>
            <person name="Young N.D."/>
            <person name="Ang C.S."/>
            <person name="Fernando D.D."/>
            <person name="Lu H.C."/>
            <person name="Taylor S."/>
            <person name="Reynolds S.L."/>
            <person name="Mofiz E."/>
            <person name="Najaraj S.H."/>
            <person name="Gowda H."/>
            <person name="Madugundu A."/>
            <person name="Renuse S."/>
            <person name="Holt D."/>
            <person name="Pandey A."/>
            <person name="Papenfuss A.T."/>
            <person name="Fischer K."/>
        </authorList>
    </citation>
    <scope>NUCLEOTIDE SEQUENCE [LARGE SCALE GENOMIC DNA]</scope>
</reference>
<keyword evidence="3" id="KW-0472">Membrane</keyword>
<feature type="coiled-coil region" evidence="2">
    <location>
        <begin position="209"/>
        <end position="315"/>
    </location>
</feature>
<evidence type="ECO:0000256" key="3">
    <source>
        <dbReference type="SAM" id="Phobius"/>
    </source>
</evidence>
<protein>
    <submittedName>
        <fullName evidence="5">Structural maintenance of chromosomes protein 2</fullName>
    </submittedName>
</protein>
<feature type="coiled-coil region" evidence="2">
    <location>
        <begin position="444"/>
        <end position="488"/>
    </location>
</feature>
<dbReference type="InterPro" id="IPR029058">
    <property type="entry name" value="AB_hydrolase_fold"/>
</dbReference>
<dbReference type="Proteomes" id="UP000070412">
    <property type="component" value="Unassembled WGS sequence"/>
</dbReference>